<dbReference type="RefSeq" id="WP_054642782.1">
    <property type="nucleotide sequence ID" value="NZ_LNUB01000047.1"/>
</dbReference>
<gene>
    <name evidence="1" type="ORF">LKACC12383_01773</name>
</gene>
<sequence>MSRKKGIDRLELLNLLFDFILDTGITDRERKIGLMAKDDLEKKKYTFAVLNKLIVSFQMEAMKNKGLSVQASKFYHKIYPMFIASKPFGLNLGYIGLHSTYLD</sequence>
<accession>A0A210P7T0</accession>
<dbReference type="Proteomes" id="UP000196649">
    <property type="component" value="Unassembled WGS sequence"/>
</dbReference>
<comment type="caution">
    <text evidence="1">The sequence shown here is derived from an EMBL/GenBank/DDBJ whole genome shotgun (WGS) entry which is preliminary data.</text>
</comment>
<evidence type="ECO:0000313" key="2">
    <source>
        <dbReference type="Proteomes" id="UP000196649"/>
    </source>
</evidence>
<reference evidence="1 2" key="1">
    <citation type="submission" date="2017-03" db="EMBL/GenBank/DDBJ databases">
        <title>Genome sequence of Lactobacillus kimchii KACC 12383.</title>
        <authorList>
            <person name="Chun J."/>
        </authorList>
    </citation>
    <scope>NUCLEOTIDE SEQUENCE [LARGE SCALE GENOMIC DNA]</scope>
    <source>
        <strain evidence="1 2">KACC 12383</strain>
    </source>
</reference>
<dbReference type="EMBL" id="MXAL01000008">
    <property type="protein sequence ID" value="OWF32550.1"/>
    <property type="molecule type" value="Genomic_DNA"/>
</dbReference>
<evidence type="ECO:0008006" key="3">
    <source>
        <dbReference type="Google" id="ProtNLM"/>
    </source>
</evidence>
<dbReference type="CDD" id="cd21059">
    <property type="entry name" value="LciA-like"/>
    <property type="match status" value="1"/>
</dbReference>
<protein>
    <recommendedName>
        <fullName evidence="3">Bacteriocin immunity protein</fullName>
    </recommendedName>
</protein>
<evidence type="ECO:0000313" key="1">
    <source>
        <dbReference type="EMBL" id="OWF32550.1"/>
    </source>
</evidence>
<organism evidence="1 2">
    <name type="scientific">Companilactobacillus kimchii</name>
    <dbReference type="NCBI Taxonomy" id="2801452"/>
    <lineage>
        <taxon>Bacteria</taxon>
        <taxon>Bacillati</taxon>
        <taxon>Bacillota</taxon>
        <taxon>Bacilli</taxon>
        <taxon>Lactobacillales</taxon>
        <taxon>Lactobacillaceae</taxon>
        <taxon>Companilactobacillus</taxon>
    </lineage>
</organism>
<dbReference type="AlphaFoldDB" id="A0A210P7T0"/>
<name>A0A210P7T0_9LACO</name>
<proteinExistence type="predicted"/>